<dbReference type="EMBL" id="JAMYWD010000009">
    <property type="protein sequence ID" value="KAJ4959619.1"/>
    <property type="molecule type" value="Genomic_DNA"/>
</dbReference>
<dbReference type="Proteomes" id="UP001141806">
    <property type="component" value="Unassembled WGS sequence"/>
</dbReference>
<evidence type="ECO:0000313" key="1">
    <source>
        <dbReference type="EMBL" id="KAJ4959619.1"/>
    </source>
</evidence>
<proteinExistence type="predicted"/>
<name>A0A9Q0H9I5_9MAGN</name>
<protein>
    <submittedName>
        <fullName evidence="1">Uncharacterized protein</fullName>
    </submittedName>
</protein>
<reference evidence="1" key="1">
    <citation type="journal article" date="2023" name="Plant J.">
        <title>The genome of the king protea, Protea cynaroides.</title>
        <authorList>
            <person name="Chang J."/>
            <person name="Duong T.A."/>
            <person name="Schoeman C."/>
            <person name="Ma X."/>
            <person name="Roodt D."/>
            <person name="Barker N."/>
            <person name="Li Z."/>
            <person name="Van de Peer Y."/>
            <person name="Mizrachi E."/>
        </authorList>
    </citation>
    <scope>NUCLEOTIDE SEQUENCE</scope>
    <source>
        <tissue evidence="1">Young leaves</tissue>
    </source>
</reference>
<organism evidence="1 2">
    <name type="scientific">Protea cynaroides</name>
    <dbReference type="NCBI Taxonomy" id="273540"/>
    <lineage>
        <taxon>Eukaryota</taxon>
        <taxon>Viridiplantae</taxon>
        <taxon>Streptophyta</taxon>
        <taxon>Embryophyta</taxon>
        <taxon>Tracheophyta</taxon>
        <taxon>Spermatophyta</taxon>
        <taxon>Magnoliopsida</taxon>
        <taxon>Proteales</taxon>
        <taxon>Proteaceae</taxon>
        <taxon>Protea</taxon>
    </lineage>
</organism>
<gene>
    <name evidence="1" type="ORF">NE237_019529</name>
</gene>
<accession>A0A9Q0H9I5</accession>
<evidence type="ECO:0000313" key="2">
    <source>
        <dbReference type="Proteomes" id="UP001141806"/>
    </source>
</evidence>
<comment type="caution">
    <text evidence="1">The sequence shown here is derived from an EMBL/GenBank/DDBJ whole genome shotgun (WGS) entry which is preliminary data.</text>
</comment>
<dbReference type="AlphaFoldDB" id="A0A9Q0H9I5"/>
<keyword evidence="2" id="KW-1185">Reference proteome</keyword>
<sequence>MSYHPSEGSKSSVAASRLFDGTKEQGLKKLLPMEQETITVSGERSKALLPKGKNESSVSNSAETLNFEGQGLLLCPQNSNSDLGMQAFFEICNFALMGEVGRL</sequence>